<sequence length="344" mass="37486">MDSLQLRNLVLAKMAKTEVETKFDNAYHDLALASLAASTDAVPANVVIVGPRATAEDYRKLLGIPANCPTQIRFVKHRDMSDSALPRYDLAGGDSWLSDRLQNAPVSSSPEFFKLLDDLQSERSNHPDIADDSVDLVVIDLAANELQTAAAAALLDDAYRVLRRRGMCAVLAYLADEPVTADTRVGSVELQSVPLEMQLEAVVARAKLYGAAFTFRADLPDRILASGTEVRLHALKAFKGKEGPCVDYGHAVMYRGPFLDATDDDGHVYRRGVRTAVCKKTYDILTSEPYAQFFYGIPCYMPPTENEAPIFDCNTPMVRDPKVTKGVLPAGGSQACCDPSTSCC</sequence>
<evidence type="ECO:0008006" key="3">
    <source>
        <dbReference type="Google" id="ProtNLM"/>
    </source>
</evidence>
<protein>
    <recommendedName>
        <fullName evidence="3">Methyltransferase type 11 domain-containing protein</fullName>
    </recommendedName>
</protein>
<dbReference type="Proteomes" id="UP000662678">
    <property type="component" value="Unassembled WGS sequence"/>
</dbReference>
<comment type="caution">
    <text evidence="1">The sequence shown here is derived from an EMBL/GenBank/DDBJ whole genome shotgun (WGS) entry which is preliminary data.</text>
</comment>
<keyword evidence="2" id="KW-1185">Reference proteome</keyword>
<organism evidence="1 2">
    <name type="scientific">Vogesella fluminis</name>
    <dbReference type="NCBI Taxonomy" id="1069161"/>
    <lineage>
        <taxon>Bacteria</taxon>
        <taxon>Pseudomonadati</taxon>
        <taxon>Pseudomonadota</taxon>
        <taxon>Betaproteobacteria</taxon>
        <taxon>Neisseriales</taxon>
        <taxon>Chromobacteriaceae</taxon>
        <taxon>Vogesella</taxon>
    </lineage>
</organism>
<dbReference type="EMBL" id="BMYP01000062">
    <property type="protein sequence ID" value="GHD81875.1"/>
    <property type="molecule type" value="Genomic_DNA"/>
</dbReference>
<evidence type="ECO:0000313" key="1">
    <source>
        <dbReference type="EMBL" id="GHD81875.1"/>
    </source>
</evidence>
<dbReference type="RefSeq" id="WP_189354798.1">
    <property type="nucleotide sequence ID" value="NZ_BMYP01000062.1"/>
</dbReference>
<reference evidence="2" key="1">
    <citation type="journal article" date="2019" name="Int. J. Syst. Evol. Microbiol.">
        <title>The Global Catalogue of Microorganisms (GCM) 10K type strain sequencing project: providing services to taxonomists for standard genome sequencing and annotation.</title>
        <authorList>
            <consortium name="The Broad Institute Genomics Platform"/>
            <consortium name="The Broad Institute Genome Sequencing Center for Infectious Disease"/>
            <person name="Wu L."/>
            <person name="Ma J."/>
        </authorList>
    </citation>
    <scope>NUCLEOTIDE SEQUENCE [LARGE SCALE GENOMIC DNA]</scope>
    <source>
        <strain evidence="2">KCTC 23713</strain>
    </source>
</reference>
<gene>
    <name evidence="1" type="ORF">GCM10011419_28600</name>
</gene>
<evidence type="ECO:0000313" key="2">
    <source>
        <dbReference type="Proteomes" id="UP000662678"/>
    </source>
</evidence>
<proteinExistence type="predicted"/>
<accession>A0ABQ3HCD2</accession>
<name>A0ABQ3HCD2_9NEIS</name>